<reference evidence="12" key="1">
    <citation type="submission" date="2009-03" db="EMBL/GenBank/DDBJ databases">
        <authorList>
            <person name="Warren W."/>
            <person name="Ye L."/>
            <person name="Minx P."/>
            <person name="Worley K."/>
            <person name="Gibbs R."/>
            <person name="Wilson R.K."/>
        </authorList>
    </citation>
    <scope>NUCLEOTIDE SEQUENCE [LARGE SCALE GENOMIC DNA]</scope>
</reference>
<dbReference type="STRING" id="9483.ENSCJAP00000077475"/>
<dbReference type="KEGG" id="cjc:108587982"/>
<dbReference type="SMART" id="SM00048">
    <property type="entry name" value="DEFSN"/>
    <property type="match status" value="1"/>
</dbReference>
<keyword evidence="2" id="KW-0964">Secreted</keyword>
<organism evidence="12 13">
    <name type="scientific">Callithrix jacchus</name>
    <name type="common">White-tufted-ear marmoset</name>
    <name type="synonym">Simia Jacchus</name>
    <dbReference type="NCBI Taxonomy" id="9483"/>
    <lineage>
        <taxon>Eukaryota</taxon>
        <taxon>Metazoa</taxon>
        <taxon>Chordata</taxon>
        <taxon>Craniata</taxon>
        <taxon>Vertebrata</taxon>
        <taxon>Euteleostomi</taxon>
        <taxon>Mammalia</taxon>
        <taxon>Eutheria</taxon>
        <taxon>Euarchontoglires</taxon>
        <taxon>Primates</taxon>
        <taxon>Haplorrhini</taxon>
        <taxon>Platyrrhini</taxon>
        <taxon>Cebidae</taxon>
        <taxon>Callitrichinae</taxon>
        <taxon>Callithrix</taxon>
        <taxon>Callithrix</taxon>
    </lineage>
</organism>
<keyword evidence="5 10" id="KW-0732">Signal</keyword>
<keyword evidence="8" id="KW-1015">Disulfide bond</keyword>
<dbReference type="GO" id="GO:0031640">
    <property type="term" value="P:killing of cells of another organism"/>
    <property type="evidence" value="ECO:0007669"/>
    <property type="project" value="UniProtKB-KW"/>
</dbReference>
<evidence type="ECO:0000256" key="2">
    <source>
        <dbReference type="ARBA" id="ARBA00022525"/>
    </source>
</evidence>
<dbReference type="PROSITE" id="PS00269">
    <property type="entry name" value="DEFENSIN"/>
    <property type="match status" value="1"/>
</dbReference>
<sequence length="95" mass="10695">MRTLALLAAAVLLVVLQAQAEPLQARADEVAAQEQPGADAQEVSVSFVWDEDAARQLSDSGRQSACLCRRRRCRARERQRGICVRGFRLYRFCCR</sequence>
<dbReference type="GO" id="GO:0005615">
    <property type="term" value="C:extracellular space"/>
    <property type="evidence" value="ECO:0007669"/>
    <property type="project" value="InterPro"/>
</dbReference>
<comment type="similarity">
    <text evidence="9">Belongs to the alpha-defensin family. Theta subfamily.</text>
</comment>
<evidence type="ECO:0000256" key="6">
    <source>
        <dbReference type="ARBA" id="ARBA00022940"/>
    </source>
</evidence>
<keyword evidence="7" id="KW-0044">Antibiotic</keyword>
<dbReference type="GO" id="GO:0071222">
    <property type="term" value="P:cellular response to lipopolysaccharide"/>
    <property type="evidence" value="ECO:0007669"/>
    <property type="project" value="TreeGrafter"/>
</dbReference>
<dbReference type="GO" id="GO:0002227">
    <property type="term" value="P:innate immune response in mucosa"/>
    <property type="evidence" value="ECO:0007669"/>
    <property type="project" value="TreeGrafter"/>
</dbReference>
<dbReference type="Proteomes" id="UP000008225">
    <property type="component" value="Chromosome 13"/>
</dbReference>
<evidence type="ECO:0000256" key="3">
    <source>
        <dbReference type="ARBA" id="ARBA00022529"/>
    </source>
</evidence>
<keyword evidence="3" id="KW-0929">Antimicrobial</keyword>
<feature type="signal peptide" evidence="10">
    <location>
        <begin position="1"/>
        <end position="20"/>
    </location>
</feature>
<dbReference type="InParanoid" id="A0A5F4WIF2"/>
<evidence type="ECO:0000256" key="8">
    <source>
        <dbReference type="ARBA" id="ARBA00023157"/>
    </source>
</evidence>
<dbReference type="InterPro" id="IPR006080">
    <property type="entry name" value="Beta/alpha-defensin_C"/>
</dbReference>
<reference evidence="12" key="2">
    <citation type="submission" date="2025-08" db="UniProtKB">
        <authorList>
            <consortium name="Ensembl"/>
        </authorList>
    </citation>
    <scope>IDENTIFICATION</scope>
</reference>
<keyword evidence="4" id="KW-0295">Fungicide</keyword>
<dbReference type="OMA" id="WVCRING"/>
<dbReference type="GeneID" id="108587982"/>
<evidence type="ECO:0000313" key="13">
    <source>
        <dbReference type="Proteomes" id="UP000008225"/>
    </source>
</evidence>
<dbReference type="GO" id="GO:0019731">
    <property type="term" value="P:antibacterial humoral response"/>
    <property type="evidence" value="ECO:0007669"/>
    <property type="project" value="TreeGrafter"/>
</dbReference>
<dbReference type="PANTHER" id="PTHR11876">
    <property type="entry name" value="ALPHA-DEFENSIN 1"/>
    <property type="match status" value="1"/>
</dbReference>
<accession>A0A5F4WIF2</accession>
<dbReference type="Pfam" id="PF00879">
    <property type="entry name" value="Defensin_propep"/>
    <property type="match status" value="1"/>
</dbReference>
<reference evidence="12" key="3">
    <citation type="submission" date="2025-09" db="UniProtKB">
        <authorList>
            <consortium name="Ensembl"/>
        </authorList>
    </citation>
    <scope>IDENTIFICATION</scope>
</reference>
<dbReference type="GO" id="GO:0050832">
    <property type="term" value="P:defense response to fungus"/>
    <property type="evidence" value="ECO:0007669"/>
    <property type="project" value="UniProtKB-KW"/>
</dbReference>
<dbReference type="GO" id="GO:0050830">
    <property type="term" value="P:defense response to Gram-positive bacterium"/>
    <property type="evidence" value="ECO:0007669"/>
    <property type="project" value="TreeGrafter"/>
</dbReference>
<gene>
    <name evidence="12" type="primary">LOC108587982</name>
</gene>
<dbReference type="Bgee" id="ENSCJAG00000055991">
    <property type="expression patterns" value="Expressed in liver and 1 other cell type or tissue"/>
</dbReference>
<dbReference type="GO" id="GO:0061844">
    <property type="term" value="P:antimicrobial humoral immune response mediated by antimicrobial peptide"/>
    <property type="evidence" value="ECO:0007669"/>
    <property type="project" value="TreeGrafter"/>
</dbReference>
<keyword evidence="13" id="KW-1185">Reference proteome</keyword>
<proteinExistence type="inferred from homology"/>
<keyword evidence="6" id="KW-0211">Defensin</keyword>
<evidence type="ECO:0000256" key="5">
    <source>
        <dbReference type="ARBA" id="ARBA00022729"/>
    </source>
</evidence>
<evidence type="ECO:0000256" key="10">
    <source>
        <dbReference type="SAM" id="SignalP"/>
    </source>
</evidence>
<dbReference type="PANTHER" id="PTHR11876:SF34">
    <property type="entry name" value="DEMIDEFENSIN-3"/>
    <property type="match status" value="1"/>
</dbReference>
<name>A0A5F4WIF2_CALJA</name>
<dbReference type="PIRSF" id="PIRSF001875">
    <property type="entry name" value="Alpha-defensin"/>
    <property type="match status" value="1"/>
</dbReference>
<evidence type="ECO:0000256" key="7">
    <source>
        <dbReference type="ARBA" id="ARBA00023022"/>
    </source>
</evidence>
<protein>
    <recommendedName>
        <fullName evidence="11">Mammalian defensins domain-containing protein</fullName>
    </recommendedName>
</protein>
<evidence type="ECO:0000313" key="12">
    <source>
        <dbReference type="Ensembl" id="ENSCJAP00000077475.2"/>
    </source>
</evidence>
<dbReference type="SMART" id="SM01418">
    <property type="entry name" value="Defensin_propep"/>
    <property type="match status" value="1"/>
</dbReference>
<evidence type="ECO:0000256" key="9">
    <source>
        <dbReference type="ARBA" id="ARBA00037997"/>
    </source>
</evidence>
<dbReference type="Ensembl" id="ENSCJAT00000117069.2">
    <property type="protein sequence ID" value="ENSCJAP00000077475.2"/>
    <property type="gene ID" value="ENSCJAG00000055991.2"/>
</dbReference>
<dbReference type="OrthoDB" id="9533897at2759"/>
<feature type="chain" id="PRO_5035276672" description="Mammalian defensins domain-containing protein" evidence="10">
    <location>
        <begin position="21"/>
        <end position="95"/>
    </location>
</feature>
<evidence type="ECO:0000256" key="1">
    <source>
        <dbReference type="ARBA" id="ARBA00004613"/>
    </source>
</evidence>
<evidence type="ECO:0000259" key="11">
    <source>
        <dbReference type="PROSITE" id="PS00269"/>
    </source>
</evidence>
<dbReference type="AlphaFoldDB" id="A0A5F4WIF2"/>
<dbReference type="InterPro" id="IPR006081">
    <property type="entry name" value="Alpha-defensin_C"/>
</dbReference>
<dbReference type="Pfam" id="PF00323">
    <property type="entry name" value="Defensin_1"/>
    <property type="match status" value="1"/>
</dbReference>
<dbReference type="GO" id="GO:0051673">
    <property type="term" value="P:disruption of plasma membrane integrity in another organism"/>
    <property type="evidence" value="ECO:0007669"/>
    <property type="project" value="TreeGrafter"/>
</dbReference>
<dbReference type="InterPro" id="IPR002366">
    <property type="entry name" value="Alpha-defensin_N"/>
</dbReference>
<dbReference type="GO" id="GO:0031012">
    <property type="term" value="C:extracellular matrix"/>
    <property type="evidence" value="ECO:0007669"/>
    <property type="project" value="TreeGrafter"/>
</dbReference>
<dbReference type="InterPro" id="IPR016327">
    <property type="entry name" value="Alpha-defensin"/>
</dbReference>
<dbReference type="GeneTree" id="ENSGT00940000153268"/>
<dbReference type="RefSeq" id="XP_035125639.2">
    <property type="nucleotide sequence ID" value="XM_035269748.2"/>
</dbReference>
<feature type="domain" description="Mammalian defensins" evidence="11">
    <location>
        <begin position="66"/>
        <end position="94"/>
    </location>
</feature>
<evidence type="ECO:0000256" key="4">
    <source>
        <dbReference type="ARBA" id="ARBA00022577"/>
    </source>
</evidence>
<dbReference type="GO" id="GO:0050829">
    <property type="term" value="P:defense response to Gram-negative bacterium"/>
    <property type="evidence" value="ECO:0007669"/>
    <property type="project" value="TreeGrafter"/>
</dbReference>
<comment type="subcellular location">
    <subcellularLocation>
        <location evidence="1">Secreted</location>
    </subcellularLocation>
</comment>